<dbReference type="PROSITE" id="PS50937">
    <property type="entry name" value="HTH_MERR_2"/>
    <property type="match status" value="1"/>
</dbReference>
<dbReference type="PANTHER" id="PTHR30204">
    <property type="entry name" value="REDOX-CYCLING DRUG-SENSING TRANSCRIPTIONAL ACTIVATOR SOXR"/>
    <property type="match status" value="1"/>
</dbReference>
<keyword evidence="4" id="KW-0804">Transcription</keyword>
<keyword evidence="1" id="KW-0678">Repressor</keyword>
<dbReference type="CDD" id="cd01109">
    <property type="entry name" value="HTH_YyaN"/>
    <property type="match status" value="1"/>
</dbReference>
<dbReference type="GO" id="GO:0003700">
    <property type="term" value="F:DNA-binding transcription factor activity"/>
    <property type="evidence" value="ECO:0007669"/>
    <property type="project" value="InterPro"/>
</dbReference>
<dbReference type="EMBL" id="CP017269">
    <property type="protein sequence ID" value="AOT71867.1"/>
    <property type="molecule type" value="Genomic_DNA"/>
</dbReference>
<dbReference type="OrthoDB" id="6160at2"/>
<dbReference type="InterPro" id="IPR000551">
    <property type="entry name" value="MerR-type_HTH_dom"/>
</dbReference>
<dbReference type="GO" id="GO:0003677">
    <property type="term" value="F:DNA binding"/>
    <property type="evidence" value="ECO:0007669"/>
    <property type="project" value="UniProtKB-KW"/>
</dbReference>
<dbReference type="Gene3D" id="1.10.1660.10">
    <property type="match status" value="1"/>
</dbReference>
<dbReference type="InterPro" id="IPR009061">
    <property type="entry name" value="DNA-bd_dom_put_sf"/>
</dbReference>
<evidence type="ECO:0000256" key="5">
    <source>
        <dbReference type="SAM" id="Coils"/>
    </source>
</evidence>
<evidence type="ECO:0000256" key="3">
    <source>
        <dbReference type="ARBA" id="ARBA00023125"/>
    </source>
</evidence>
<dbReference type="KEGG" id="gfe:Gferi_21410"/>
<dbReference type="SUPFAM" id="SSF46955">
    <property type="entry name" value="Putative DNA-binding domain"/>
    <property type="match status" value="1"/>
</dbReference>
<evidence type="ECO:0000256" key="1">
    <source>
        <dbReference type="ARBA" id="ARBA00022491"/>
    </source>
</evidence>
<feature type="domain" description="HTH merR-type" evidence="6">
    <location>
        <begin position="18"/>
        <end position="67"/>
    </location>
</feature>
<dbReference type="STRING" id="1424294.Gferi_21410"/>
<gene>
    <name evidence="7" type="ORF">Gferi_21410</name>
</gene>
<sequence>MNIKNAQKINSPYLTASYENIGLIRNICRDDKGDRKYTDDDIKWIKFLLSLRNTGMPLNDIIIYAELYYSGDDSIPKRIELLSSYKDRLAEELKRLQTSMDFLANKIEFYNNKLNSNNTNQKKCL</sequence>
<name>A0A1D8GLS2_9FIRM</name>
<feature type="coiled-coil region" evidence="5">
    <location>
        <begin position="86"/>
        <end position="113"/>
    </location>
</feature>
<dbReference type="Proteomes" id="UP000095743">
    <property type="component" value="Chromosome"/>
</dbReference>
<accession>A0A1D8GLS2</accession>
<keyword evidence="5" id="KW-0175">Coiled coil</keyword>
<dbReference type="Pfam" id="PF13411">
    <property type="entry name" value="MerR_1"/>
    <property type="match status" value="1"/>
</dbReference>
<evidence type="ECO:0000259" key="6">
    <source>
        <dbReference type="PROSITE" id="PS50937"/>
    </source>
</evidence>
<organism evidence="7 8">
    <name type="scientific">Geosporobacter ferrireducens</name>
    <dbReference type="NCBI Taxonomy" id="1424294"/>
    <lineage>
        <taxon>Bacteria</taxon>
        <taxon>Bacillati</taxon>
        <taxon>Bacillota</taxon>
        <taxon>Clostridia</taxon>
        <taxon>Peptostreptococcales</taxon>
        <taxon>Thermotaleaceae</taxon>
        <taxon>Geosporobacter</taxon>
    </lineage>
</organism>
<dbReference type="PANTHER" id="PTHR30204:SF69">
    <property type="entry name" value="MERR-FAMILY TRANSCRIPTIONAL REGULATOR"/>
    <property type="match status" value="1"/>
</dbReference>
<keyword evidence="3" id="KW-0238">DNA-binding</keyword>
<dbReference type="SMART" id="SM00422">
    <property type="entry name" value="HTH_MERR"/>
    <property type="match status" value="1"/>
</dbReference>
<evidence type="ECO:0000256" key="4">
    <source>
        <dbReference type="ARBA" id="ARBA00023163"/>
    </source>
</evidence>
<proteinExistence type="predicted"/>
<protein>
    <recommendedName>
        <fullName evidence="6">HTH merR-type domain-containing protein</fullName>
    </recommendedName>
</protein>
<evidence type="ECO:0000313" key="7">
    <source>
        <dbReference type="EMBL" id="AOT71867.1"/>
    </source>
</evidence>
<keyword evidence="8" id="KW-1185">Reference proteome</keyword>
<keyword evidence="2" id="KW-0805">Transcription regulation</keyword>
<dbReference type="InterPro" id="IPR047057">
    <property type="entry name" value="MerR_fam"/>
</dbReference>
<evidence type="ECO:0000313" key="8">
    <source>
        <dbReference type="Proteomes" id="UP000095743"/>
    </source>
</evidence>
<evidence type="ECO:0000256" key="2">
    <source>
        <dbReference type="ARBA" id="ARBA00023015"/>
    </source>
</evidence>
<reference evidence="7 8" key="1">
    <citation type="submission" date="2016-09" db="EMBL/GenBank/DDBJ databases">
        <title>Genomic analysis reveals versatility of anaerobic energy metabolism of Geosporobacter ferrireducens IRF9 of phylum Firmicutes.</title>
        <authorList>
            <person name="Kim S.-J."/>
        </authorList>
    </citation>
    <scope>NUCLEOTIDE SEQUENCE [LARGE SCALE GENOMIC DNA]</scope>
    <source>
        <strain evidence="7 8">IRF9</strain>
    </source>
</reference>
<dbReference type="AlphaFoldDB" id="A0A1D8GLS2"/>